<dbReference type="InterPro" id="IPR012675">
    <property type="entry name" value="Beta-grasp_dom_sf"/>
</dbReference>
<reference evidence="1 2" key="1">
    <citation type="submission" date="2019-03" db="EMBL/GenBank/DDBJ databases">
        <title>Cohnella endophytica sp. nov., a novel endophytic bacterium isolated from bark of Sonneratia apetala.</title>
        <authorList>
            <person name="Tuo L."/>
        </authorList>
    </citation>
    <scope>NUCLEOTIDE SEQUENCE [LARGE SCALE GENOMIC DNA]</scope>
    <source>
        <strain evidence="1 2">CCTCC AB 208254</strain>
    </source>
</reference>
<sequence>MRIEVGVPGLLADCTGGRAKFPLEADTLKEALDRLFADYPLLKRHVYDETGKVRKHVLLCYNKDNIDWLDSLDLPLQPGDKLFVMQLVSGG</sequence>
<dbReference type="PANTHER" id="PTHR38031">
    <property type="entry name" value="SULFUR CARRIER PROTEIN SLR0821-RELATED"/>
    <property type="match status" value="1"/>
</dbReference>
<dbReference type="RefSeq" id="WP_135153907.1">
    <property type="nucleotide sequence ID" value="NZ_SOMN01000035.1"/>
</dbReference>
<dbReference type="SUPFAM" id="SSF54285">
    <property type="entry name" value="MoaD/ThiS"/>
    <property type="match status" value="1"/>
</dbReference>
<dbReference type="PANTHER" id="PTHR38031:SF1">
    <property type="entry name" value="SULFUR CARRIER PROTEIN CYSO"/>
    <property type="match status" value="1"/>
</dbReference>
<organism evidence="1 2">
    <name type="scientific">Cohnella luojiensis</name>
    <dbReference type="NCBI Taxonomy" id="652876"/>
    <lineage>
        <taxon>Bacteria</taxon>
        <taxon>Bacillati</taxon>
        <taxon>Bacillota</taxon>
        <taxon>Bacilli</taxon>
        <taxon>Bacillales</taxon>
        <taxon>Paenibacillaceae</taxon>
        <taxon>Cohnella</taxon>
    </lineage>
</organism>
<proteinExistence type="predicted"/>
<dbReference type="Pfam" id="PF02597">
    <property type="entry name" value="ThiS"/>
    <property type="match status" value="1"/>
</dbReference>
<name>A0A4Y8LVY5_9BACL</name>
<accession>A0A4Y8LVY5</accession>
<dbReference type="OrthoDB" id="9156098at2"/>
<comment type="caution">
    <text evidence="1">The sequence shown here is derived from an EMBL/GenBank/DDBJ whole genome shotgun (WGS) entry which is preliminary data.</text>
</comment>
<dbReference type="EMBL" id="SOMN01000035">
    <property type="protein sequence ID" value="TFE23389.1"/>
    <property type="molecule type" value="Genomic_DNA"/>
</dbReference>
<evidence type="ECO:0000313" key="2">
    <source>
        <dbReference type="Proteomes" id="UP000297900"/>
    </source>
</evidence>
<dbReference type="Proteomes" id="UP000297900">
    <property type="component" value="Unassembled WGS sequence"/>
</dbReference>
<dbReference type="InterPro" id="IPR052045">
    <property type="entry name" value="Sulfur_Carrier/Prot_Modifier"/>
</dbReference>
<keyword evidence="2" id="KW-1185">Reference proteome</keyword>
<gene>
    <name evidence="1" type="ORF">E2980_19450</name>
</gene>
<dbReference type="Gene3D" id="3.10.20.30">
    <property type="match status" value="1"/>
</dbReference>
<dbReference type="AlphaFoldDB" id="A0A4Y8LVY5"/>
<dbReference type="InterPro" id="IPR003749">
    <property type="entry name" value="ThiS/MoaD-like"/>
</dbReference>
<dbReference type="InterPro" id="IPR016155">
    <property type="entry name" value="Mopterin_synth/thiamin_S_b"/>
</dbReference>
<evidence type="ECO:0000313" key="1">
    <source>
        <dbReference type="EMBL" id="TFE23389.1"/>
    </source>
</evidence>
<evidence type="ECO:0008006" key="3">
    <source>
        <dbReference type="Google" id="ProtNLM"/>
    </source>
</evidence>
<protein>
    <recommendedName>
        <fullName evidence="3">MoaD/ThiS family protein</fullName>
    </recommendedName>
</protein>